<accession>C1H3V8</accession>
<organism evidence="1 2">
    <name type="scientific">Paracoccidioides lutzii (strain ATCC MYA-826 / Pb01)</name>
    <name type="common">Paracoccidioides brasiliensis</name>
    <dbReference type="NCBI Taxonomy" id="502779"/>
    <lineage>
        <taxon>Eukaryota</taxon>
        <taxon>Fungi</taxon>
        <taxon>Dikarya</taxon>
        <taxon>Ascomycota</taxon>
        <taxon>Pezizomycotina</taxon>
        <taxon>Eurotiomycetes</taxon>
        <taxon>Eurotiomycetidae</taxon>
        <taxon>Onygenales</taxon>
        <taxon>Ajellomycetaceae</taxon>
        <taxon>Paracoccidioides</taxon>
    </lineage>
</organism>
<dbReference type="Proteomes" id="UP000002059">
    <property type="component" value="Partially assembled WGS sequence"/>
</dbReference>
<evidence type="ECO:0000313" key="1">
    <source>
        <dbReference type="EMBL" id="EEH34402.2"/>
    </source>
</evidence>
<gene>
    <name evidence="1" type="ORF">PAAG_05451</name>
</gene>
<evidence type="ECO:0000313" key="2">
    <source>
        <dbReference type="Proteomes" id="UP000002059"/>
    </source>
</evidence>
<dbReference type="VEuPathDB" id="FungiDB:PAAG_05451"/>
<keyword evidence="2" id="KW-1185">Reference proteome</keyword>
<dbReference type="KEGG" id="pbl:PAAG_05451"/>
<dbReference type="EMBL" id="KN294005">
    <property type="protein sequence ID" value="EEH34402.2"/>
    <property type="molecule type" value="Genomic_DNA"/>
</dbReference>
<dbReference type="GeneID" id="9095849"/>
<reference evidence="1 2" key="1">
    <citation type="journal article" date="2011" name="PLoS Genet.">
        <title>Comparative genomic analysis of human fungal pathogens causing paracoccidioidomycosis.</title>
        <authorList>
            <person name="Desjardins C.A."/>
            <person name="Champion M.D."/>
            <person name="Holder J.W."/>
            <person name="Muszewska A."/>
            <person name="Goldberg J."/>
            <person name="Bailao A.M."/>
            <person name="Brigido M.M."/>
            <person name="Ferreira M.E."/>
            <person name="Garcia A.M."/>
            <person name="Grynberg M."/>
            <person name="Gujja S."/>
            <person name="Heiman D.I."/>
            <person name="Henn M.R."/>
            <person name="Kodira C.D."/>
            <person name="Leon-Narvaez H."/>
            <person name="Longo L.V."/>
            <person name="Ma L.J."/>
            <person name="Malavazi I."/>
            <person name="Matsuo A.L."/>
            <person name="Morais F.V."/>
            <person name="Pereira M."/>
            <person name="Rodriguez-Brito S."/>
            <person name="Sakthikumar S."/>
            <person name="Salem-Izacc S.M."/>
            <person name="Sykes S.M."/>
            <person name="Teixeira M.M."/>
            <person name="Vallejo M.C."/>
            <person name="Walter M.E."/>
            <person name="Yandava C."/>
            <person name="Young S."/>
            <person name="Zeng Q."/>
            <person name="Zucker J."/>
            <person name="Felipe M.S."/>
            <person name="Goldman G.H."/>
            <person name="Haas B.J."/>
            <person name="McEwen J.G."/>
            <person name="Nino-Vega G."/>
            <person name="Puccia R."/>
            <person name="San-Blas G."/>
            <person name="Soares C.M."/>
            <person name="Birren B.W."/>
            <person name="Cuomo C.A."/>
        </authorList>
    </citation>
    <scope>NUCLEOTIDE SEQUENCE [LARGE SCALE GENOMIC DNA]</scope>
    <source>
        <strain evidence="2">ATCC MYA-826 / Pb01</strain>
    </source>
</reference>
<dbReference type="AlphaFoldDB" id="C1H3V8"/>
<dbReference type="HOGENOM" id="CLU_1240459_0_0_1"/>
<name>C1H3V8_PARBA</name>
<proteinExistence type="predicted"/>
<sequence>MPHPNQGSPPAGCFALAVVFKQGDQTRAGDVGQGVWMPAEFCNCCLSPAYALVHQLPIGARELIDIIFAAAASSLKDPHISLSPFDHNPNVLRWSATRRCRNLPSMQSVLVESPNVIKTVYSQPTGSLMPLQTPLPVSGSGGGGGGLRNTDACFPFPLDHLGISASRCSSLLTGPEMANFSASSGKSGPARCLIGEVVRAGTPGRYDDDTYIHTYGLKQHRKM</sequence>
<protein>
    <submittedName>
        <fullName evidence="1">Uncharacterized protein</fullName>
    </submittedName>
</protein>
<dbReference type="RefSeq" id="XP_015699804.1">
    <property type="nucleotide sequence ID" value="XM_015845578.1"/>
</dbReference>